<dbReference type="InterPro" id="IPR017900">
    <property type="entry name" value="4Fe4S_Fe_S_CS"/>
</dbReference>
<keyword evidence="5" id="KW-0408">Iron</keyword>
<dbReference type="EMBL" id="JAATJA010000002">
    <property type="protein sequence ID" value="NJB68313.1"/>
    <property type="molecule type" value="Genomic_DNA"/>
</dbReference>
<sequence length="282" mass="29473">MTSVARWRGIVHAAVFLAIGAAAFVGVPFAGCAYLGIGTLRLVCPVGFVETALASHSVPWGLVPGFLVMCVLLVLLGRAYCAWACPASFLGMQVRRLAVRLLPGGISRGVGRWWRALGERVSARVGADRGDGVALLLGLAAGVAFFGWPAFSVVCPVGVVSRGLIEAVTHHVLRADLVLLVGPILLALLFRKGWKCACPVGTLRGLLAAPNRTLVPVVRADACRGCMRCARVCPAGLDPEAGAVDPMLCSKCMRCMDACPTDAVRLALVAPSALARSERHAG</sequence>
<gene>
    <name evidence="9" type="ORF">GGQ74_001986</name>
</gene>
<keyword evidence="3" id="KW-0479">Metal-binding</keyword>
<reference evidence="9 10" key="1">
    <citation type="submission" date="2020-03" db="EMBL/GenBank/DDBJ databases">
        <title>Genomic Encyclopedia of Type Strains, Phase IV (KMG-IV): sequencing the most valuable type-strain genomes for metagenomic binning, comparative biology and taxonomic classification.</title>
        <authorList>
            <person name="Goeker M."/>
        </authorList>
    </citation>
    <scope>NUCLEOTIDE SEQUENCE [LARGE SCALE GENOMIC DNA]</scope>
    <source>
        <strain evidence="9 10">DSM 24233</strain>
    </source>
</reference>
<feature type="transmembrane region" description="Helical" evidence="7">
    <location>
        <begin position="12"/>
        <end position="37"/>
    </location>
</feature>
<evidence type="ECO:0000313" key="9">
    <source>
        <dbReference type="EMBL" id="NJB68313.1"/>
    </source>
</evidence>
<keyword evidence="7" id="KW-0812">Transmembrane</keyword>
<dbReference type="PROSITE" id="PS00198">
    <property type="entry name" value="4FE4S_FER_1"/>
    <property type="match status" value="1"/>
</dbReference>
<dbReference type="SUPFAM" id="SSF54862">
    <property type="entry name" value="4Fe-4S ferredoxins"/>
    <property type="match status" value="1"/>
</dbReference>
<keyword evidence="7" id="KW-1133">Transmembrane helix</keyword>
<organism evidence="9 10">
    <name type="scientific">Desulfobaculum xiamenense</name>
    <dbReference type="NCBI Taxonomy" id="995050"/>
    <lineage>
        <taxon>Bacteria</taxon>
        <taxon>Pseudomonadati</taxon>
        <taxon>Thermodesulfobacteriota</taxon>
        <taxon>Desulfovibrionia</taxon>
        <taxon>Desulfovibrionales</taxon>
        <taxon>Desulfovibrionaceae</taxon>
        <taxon>Desulfobaculum</taxon>
    </lineage>
</organism>
<accession>A0A846QPR7</accession>
<feature type="domain" description="4Fe-4S ferredoxin-type" evidence="8">
    <location>
        <begin position="214"/>
        <end position="236"/>
    </location>
</feature>
<protein>
    <submittedName>
        <fullName evidence="9">Ferredoxin-type protein NapH</fullName>
    </submittedName>
</protein>
<keyword evidence="7" id="KW-0472">Membrane</keyword>
<keyword evidence="2" id="KW-0004">4Fe-4S</keyword>
<dbReference type="Gene3D" id="3.30.70.20">
    <property type="match status" value="1"/>
</dbReference>
<dbReference type="PANTHER" id="PTHR30176">
    <property type="entry name" value="FERREDOXIN-TYPE PROTEIN NAPH"/>
    <property type="match status" value="1"/>
</dbReference>
<dbReference type="AlphaFoldDB" id="A0A846QPR7"/>
<proteinExistence type="predicted"/>
<keyword evidence="4" id="KW-0249">Electron transport</keyword>
<keyword evidence="1" id="KW-0813">Transport</keyword>
<dbReference type="Proteomes" id="UP000580856">
    <property type="component" value="Unassembled WGS sequence"/>
</dbReference>
<evidence type="ECO:0000256" key="6">
    <source>
        <dbReference type="ARBA" id="ARBA00023014"/>
    </source>
</evidence>
<feature type="domain" description="4Fe-4S ferredoxin-type" evidence="8">
    <location>
        <begin position="240"/>
        <end position="269"/>
    </location>
</feature>
<evidence type="ECO:0000313" key="10">
    <source>
        <dbReference type="Proteomes" id="UP000580856"/>
    </source>
</evidence>
<evidence type="ECO:0000256" key="5">
    <source>
        <dbReference type="ARBA" id="ARBA00023004"/>
    </source>
</evidence>
<feature type="transmembrane region" description="Helical" evidence="7">
    <location>
        <begin position="172"/>
        <end position="190"/>
    </location>
</feature>
<dbReference type="Pfam" id="PF00037">
    <property type="entry name" value="Fer4"/>
    <property type="match status" value="1"/>
</dbReference>
<dbReference type="GO" id="GO:0046872">
    <property type="term" value="F:metal ion binding"/>
    <property type="evidence" value="ECO:0007669"/>
    <property type="project" value="UniProtKB-KW"/>
</dbReference>
<dbReference type="GO" id="GO:0051539">
    <property type="term" value="F:4 iron, 4 sulfur cluster binding"/>
    <property type="evidence" value="ECO:0007669"/>
    <property type="project" value="UniProtKB-KW"/>
</dbReference>
<evidence type="ECO:0000259" key="8">
    <source>
        <dbReference type="PROSITE" id="PS51379"/>
    </source>
</evidence>
<dbReference type="InterPro" id="IPR051684">
    <property type="entry name" value="Electron_Trans/Redox"/>
</dbReference>
<evidence type="ECO:0000256" key="2">
    <source>
        <dbReference type="ARBA" id="ARBA00022485"/>
    </source>
</evidence>
<evidence type="ECO:0000256" key="4">
    <source>
        <dbReference type="ARBA" id="ARBA00022982"/>
    </source>
</evidence>
<dbReference type="GO" id="GO:0005886">
    <property type="term" value="C:plasma membrane"/>
    <property type="evidence" value="ECO:0007669"/>
    <property type="project" value="TreeGrafter"/>
</dbReference>
<feature type="transmembrane region" description="Helical" evidence="7">
    <location>
        <begin position="57"/>
        <end position="76"/>
    </location>
</feature>
<dbReference type="InterPro" id="IPR017896">
    <property type="entry name" value="4Fe4S_Fe-S-bd"/>
</dbReference>
<name>A0A846QPR7_9BACT</name>
<evidence type="ECO:0000256" key="1">
    <source>
        <dbReference type="ARBA" id="ARBA00022448"/>
    </source>
</evidence>
<keyword evidence="10" id="KW-1185">Reference proteome</keyword>
<dbReference type="RefSeq" id="WP_167941966.1">
    <property type="nucleotide sequence ID" value="NZ_JAATJA010000002.1"/>
</dbReference>
<comment type="caution">
    <text evidence="9">The sequence shown here is derived from an EMBL/GenBank/DDBJ whole genome shotgun (WGS) entry which is preliminary data.</text>
</comment>
<evidence type="ECO:0000256" key="3">
    <source>
        <dbReference type="ARBA" id="ARBA00022723"/>
    </source>
</evidence>
<dbReference type="PROSITE" id="PS51379">
    <property type="entry name" value="4FE4S_FER_2"/>
    <property type="match status" value="2"/>
</dbReference>
<evidence type="ECO:0000256" key="7">
    <source>
        <dbReference type="SAM" id="Phobius"/>
    </source>
</evidence>
<dbReference type="PANTHER" id="PTHR30176:SF3">
    <property type="entry name" value="FERREDOXIN-TYPE PROTEIN NAPH"/>
    <property type="match status" value="1"/>
</dbReference>
<dbReference type="Pfam" id="PF12837">
    <property type="entry name" value="Fer4_6"/>
    <property type="match status" value="1"/>
</dbReference>
<feature type="transmembrane region" description="Helical" evidence="7">
    <location>
        <begin position="134"/>
        <end position="160"/>
    </location>
</feature>
<keyword evidence="6" id="KW-0411">Iron-sulfur</keyword>